<dbReference type="PIRSF" id="PIRSF006324">
    <property type="entry name" value="LeuE"/>
    <property type="match status" value="1"/>
</dbReference>
<feature type="transmembrane region" description="Helical" evidence="6">
    <location>
        <begin position="150"/>
        <end position="176"/>
    </location>
</feature>
<feature type="transmembrane region" description="Helical" evidence="6">
    <location>
        <begin position="50"/>
        <end position="83"/>
    </location>
</feature>
<dbReference type="Proteomes" id="UP001199469">
    <property type="component" value="Unassembled WGS sequence"/>
</dbReference>
<dbReference type="RefSeq" id="WP_230739115.1">
    <property type="nucleotide sequence ID" value="NZ_JAJNDB010000007.1"/>
</dbReference>
<feature type="transmembrane region" description="Helical" evidence="6">
    <location>
        <begin position="116"/>
        <end position="138"/>
    </location>
</feature>
<evidence type="ECO:0000256" key="1">
    <source>
        <dbReference type="ARBA" id="ARBA00004651"/>
    </source>
</evidence>
<dbReference type="InterPro" id="IPR001123">
    <property type="entry name" value="LeuE-type"/>
</dbReference>
<evidence type="ECO:0000313" key="8">
    <source>
        <dbReference type="Proteomes" id="UP001199469"/>
    </source>
</evidence>
<comment type="caution">
    <text evidence="7">The sequence shown here is derived from an EMBL/GenBank/DDBJ whole genome shotgun (WGS) entry which is preliminary data.</text>
</comment>
<keyword evidence="5 6" id="KW-0472">Membrane</keyword>
<protein>
    <submittedName>
        <fullName evidence="7">LysE family translocator</fullName>
    </submittedName>
</protein>
<keyword evidence="8" id="KW-1185">Reference proteome</keyword>
<feature type="transmembrane region" description="Helical" evidence="6">
    <location>
        <begin position="188"/>
        <end position="208"/>
    </location>
</feature>
<dbReference type="Pfam" id="PF01810">
    <property type="entry name" value="LysE"/>
    <property type="match status" value="1"/>
</dbReference>
<comment type="subcellular location">
    <subcellularLocation>
        <location evidence="1">Cell membrane</location>
        <topology evidence="1">Multi-pass membrane protein</topology>
    </subcellularLocation>
</comment>
<name>A0ABS8PGS0_9PSEU</name>
<keyword evidence="4 6" id="KW-1133">Transmembrane helix</keyword>
<evidence type="ECO:0000256" key="5">
    <source>
        <dbReference type="ARBA" id="ARBA00023136"/>
    </source>
</evidence>
<evidence type="ECO:0000256" key="4">
    <source>
        <dbReference type="ARBA" id="ARBA00022989"/>
    </source>
</evidence>
<reference evidence="7 8" key="1">
    <citation type="submission" date="2021-11" db="EMBL/GenBank/DDBJ databases">
        <title>Draft genome sequence of Actinomycetospora sp. SF1 isolated from the rhizosphere soil.</title>
        <authorList>
            <person name="Duangmal K."/>
            <person name="Chantavorakit T."/>
        </authorList>
    </citation>
    <scope>NUCLEOTIDE SEQUENCE [LARGE SCALE GENOMIC DNA]</scope>
    <source>
        <strain evidence="7 8">TBRC 5722</strain>
    </source>
</reference>
<accession>A0ABS8PGS0</accession>
<sequence length="211" mass="21144">MDHRLIAFSLAAAVLIVVPGPSVVFAVGRALSVGRRRALAAVVGNELGLMVQVAVVAGGLGALVTGSAVAFTVLKLAGAAYLVVLGVNAIRHRHDAFAALGRAGAVPDSRRRVGRAVLDGIAVGALNPKSAVFFTAFLPQFVDPGAPVPGQVLLLGAVFTGIALVLDSLWVLVAGTARTWFARSPRRLAVVGGTGGVVMIGLGVGVGASGS</sequence>
<evidence type="ECO:0000256" key="2">
    <source>
        <dbReference type="ARBA" id="ARBA00022475"/>
    </source>
</evidence>
<keyword evidence="3 6" id="KW-0812">Transmembrane</keyword>
<organism evidence="7 8">
    <name type="scientific">Actinomycetospora endophytica</name>
    <dbReference type="NCBI Taxonomy" id="2291215"/>
    <lineage>
        <taxon>Bacteria</taxon>
        <taxon>Bacillati</taxon>
        <taxon>Actinomycetota</taxon>
        <taxon>Actinomycetes</taxon>
        <taxon>Pseudonocardiales</taxon>
        <taxon>Pseudonocardiaceae</taxon>
        <taxon>Actinomycetospora</taxon>
    </lineage>
</organism>
<evidence type="ECO:0000256" key="6">
    <source>
        <dbReference type="SAM" id="Phobius"/>
    </source>
</evidence>
<dbReference type="PANTHER" id="PTHR30086:SF20">
    <property type="entry name" value="ARGININE EXPORTER PROTEIN ARGO-RELATED"/>
    <property type="match status" value="1"/>
</dbReference>
<evidence type="ECO:0000256" key="3">
    <source>
        <dbReference type="ARBA" id="ARBA00022692"/>
    </source>
</evidence>
<proteinExistence type="predicted"/>
<dbReference type="EMBL" id="JAJNDB010000007">
    <property type="protein sequence ID" value="MCD2197233.1"/>
    <property type="molecule type" value="Genomic_DNA"/>
</dbReference>
<dbReference type="PANTHER" id="PTHR30086">
    <property type="entry name" value="ARGININE EXPORTER PROTEIN ARGO"/>
    <property type="match status" value="1"/>
</dbReference>
<keyword evidence="2" id="KW-1003">Cell membrane</keyword>
<evidence type="ECO:0000313" key="7">
    <source>
        <dbReference type="EMBL" id="MCD2197233.1"/>
    </source>
</evidence>
<gene>
    <name evidence="7" type="ORF">LQ327_28060</name>
</gene>